<accession>A0ABX0TY90</accession>
<sequence>MSKDLVGSLAWGVGIVMLALGLTYARRQGLVEPDTVTRIVIGATGLMVAWFGNMMPKRFVPSAAARRVHRLGGWSLVVSGLVYAAAFAFAPIQLAVLIGCGAVLAGMAITIGYCLGLRAKAETA</sequence>
<dbReference type="Proteomes" id="UP000788153">
    <property type="component" value="Unassembled WGS sequence"/>
</dbReference>
<protein>
    <recommendedName>
        <fullName evidence="4">Ammonium transporter</fullName>
    </recommendedName>
</protein>
<dbReference type="RefSeq" id="WP_140048422.1">
    <property type="nucleotide sequence ID" value="NZ_BAAAEV010000001.1"/>
</dbReference>
<feature type="transmembrane region" description="Helical" evidence="1">
    <location>
        <begin position="71"/>
        <end position="90"/>
    </location>
</feature>
<evidence type="ECO:0000313" key="3">
    <source>
        <dbReference type="Proteomes" id="UP000788153"/>
    </source>
</evidence>
<evidence type="ECO:0000313" key="2">
    <source>
        <dbReference type="EMBL" id="NIJ23279.1"/>
    </source>
</evidence>
<reference evidence="2 3" key="1">
    <citation type="submission" date="2020-03" db="EMBL/GenBank/DDBJ databases">
        <title>Genomic Encyclopedia of Type Strains, Phase IV (KMG-IV): sequencing the most valuable type-strain genomes for metagenomic binning, comparative biology and taxonomic classification.</title>
        <authorList>
            <person name="Goeker M."/>
        </authorList>
    </citation>
    <scope>NUCLEOTIDE SEQUENCE [LARGE SCALE GENOMIC DNA]</scope>
    <source>
        <strain evidence="2 3">DSM 22753</strain>
    </source>
</reference>
<keyword evidence="1" id="KW-0812">Transmembrane</keyword>
<comment type="caution">
    <text evidence="2">The sequence shown here is derived from an EMBL/GenBank/DDBJ whole genome shotgun (WGS) entry which is preliminary data.</text>
</comment>
<proteinExistence type="predicted"/>
<keyword evidence="1" id="KW-0472">Membrane</keyword>
<dbReference type="EMBL" id="JAASQP010000001">
    <property type="protein sequence ID" value="NIJ23279.1"/>
    <property type="molecule type" value="Genomic_DNA"/>
</dbReference>
<name>A0ABX0TY90_9SPHN</name>
<feature type="transmembrane region" description="Helical" evidence="1">
    <location>
        <begin position="96"/>
        <end position="116"/>
    </location>
</feature>
<gene>
    <name evidence="2" type="ORF">FHT01_000821</name>
</gene>
<keyword evidence="3" id="KW-1185">Reference proteome</keyword>
<feature type="transmembrane region" description="Helical" evidence="1">
    <location>
        <begin position="35"/>
        <end position="51"/>
    </location>
</feature>
<organism evidence="2 3">
    <name type="scientific">Sphingomonas japonica</name>
    <dbReference type="NCBI Taxonomy" id="511662"/>
    <lineage>
        <taxon>Bacteria</taxon>
        <taxon>Pseudomonadati</taxon>
        <taxon>Pseudomonadota</taxon>
        <taxon>Alphaproteobacteria</taxon>
        <taxon>Sphingomonadales</taxon>
        <taxon>Sphingomonadaceae</taxon>
        <taxon>Sphingomonas</taxon>
    </lineage>
</organism>
<evidence type="ECO:0000256" key="1">
    <source>
        <dbReference type="SAM" id="Phobius"/>
    </source>
</evidence>
<keyword evidence="1" id="KW-1133">Transmembrane helix</keyword>
<evidence type="ECO:0008006" key="4">
    <source>
        <dbReference type="Google" id="ProtNLM"/>
    </source>
</evidence>